<proteinExistence type="inferred from homology"/>
<keyword evidence="3" id="KW-1003">Cell membrane</keyword>
<dbReference type="GO" id="GO:0008360">
    <property type="term" value="P:regulation of cell shape"/>
    <property type="evidence" value="ECO:0007669"/>
    <property type="project" value="UniProtKB-KW"/>
</dbReference>
<dbReference type="RefSeq" id="WP_039645380.1">
    <property type="nucleotide sequence ID" value="NZ_CP008747.1"/>
</dbReference>
<evidence type="ECO:0000256" key="3">
    <source>
        <dbReference type="ARBA" id="ARBA00022475"/>
    </source>
</evidence>
<accession>A0A0A8HPY2</accession>
<dbReference type="Proteomes" id="UP000285625">
    <property type="component" value="Unassembled WGS sequence"/>
</dbReference>
<dbReference type="KEGG" id="shu:SHYC_06330"/>
<dbReference type="EMBL" id="QXVO01000022">
    <property type="protein sequence ID" value="RIO45325.1"/>
    <property type="molecule type" value="Genomic_DNA"/>
</dbReference>
<sequence length="174" mass="20396">MKRASIYLILAFVSFYLDTILTMLSPIKLFGIQFIMVPRLTLIFLLLITFYRNVYVALILGLFLGLMTDLYFGEIYGVYLISYLICILFVEKFFSLFYRDHTIVFIVILASVVVLDIFVALIYHLVGLIDFNILNYSIYRAPLTLLLNALLLIFIYSVLDYRQKRKRSIDIKIK</sequence>
<evidence type="ECO:0000256" key="7">
    <source>
        <dbReference type="ARBA" id="ARBA00023136"/>
    </source>
</evidence>
<evidence type="ECO:0000313" key="8">
    <source>
        <dbReference type="EMBL" id="RIO45325.1"/>
    </source>
</evidence>
<evidence type="ECO:0000313" key="9">
    <source>
        <dbReference type="Proteomes" id="UP000285625"/>
    </source>
</evidence>
<reference evidence="8 9" key="1">
    <citation type="journal article" date="2016" name="Front. Microbiol.">
        <title>Comprehensive Phylogenetic Analysis of Bovine Non-aureus Staphylococci Species Based on Whole-Genome Sequencing.</title>
        <authorList>
            <person name="Naushad S."/>
            <person name="Barkema H.W."/>
            <person name="Luby C."/>
            <person name="Condas L.A."/>
            <person name="Nobrega D.B."/>
            <person name="Carson D.A."/>
            <person name="De Buck J."/>
        </authorList>
    </citation>
    <scope>NUCLEOTIDE SEQUENCE [LARGE SCALE GENOMIC DNA]</scope>
    <source>
        <strain evidence="8 9">SNUC 5959</strain>
    </source>
</reference>
<keyword evidence="5" id="KW-0133">Cell shape</keyword>
<keyword evidence="4" id="KW-0812">Transmembrane</keyword>
<keyword evidence="7" id="KW-0472">Membrane</keyword>
<protein>
    <submittedName>
        <fullName evidence="8">Rod shape-determining protein MreD</fullName>
    </submittedName>
</protein>
<evidence type="ECO:0000256" key="5">
    <source>
        <dbReference type="ARBA" id="ARBA00022960"/>
    </source>
</evidence>
<dbReference type="HOGENOM" id="CLU_136244_0_0_9"/>
<dbReference type="GO" id="GO:0005886">
    <property type="term" value="C:plasma membrane"/>
    <property type="evidence" value="ECO:0007669"/>
    <property type="project" value="UniProtKB-SubCell"/>
</dbReference>
<dbReference type="NCBIfam" id="TIGR03426">
    <property type="entry name" value="shape_MreD"/>
    <property type="match status" value="1"/>
</dbReference>
<dbReference type="STRING" id="1284.SHYC_06330"/>
<dbReference type="AlphaFoldDB" id="A0A0A8HPY2"/>
<evidence type="ECO:0000256" key="4">
    <source>
        <dbReference type="ARBA" id="ARBA00022692"/>
    </source>
</evidence>
<evidence type="ECO:0000256" key="6">
    <source>
        <dbReference type="ARBA" id="ARBA00022989"/>
    </source>
</evidence>
<evidence type="ECO:0000256" key="2">
    <source>
        <dbReference type="ARBA" id="ARBA00007776"/>
    </source>
</evidence>
<evidence type="ECO:0000256" key="1">
    <source>
        <dbReference type="ARBA" id="ARBA00004651"/>
    </source>
</evidence>
<keyword evidence="6" id="KW-1133">Transmembrane helix</keyword>
<name>A0A0A8HPY2_STAHY</name>
<gene>
    <name evidence="8" type="primary">mreD</name>
    <name evidence="8" type="ORF">BUZ57_07815</name>
</gene>
<organism evidence="8 9">
    <name type="scientific">Staphylococcus hyicus</name>
    <dbReference type="NCBI Taxonomy" id="1284"/>
    <lineage>
        <taxon>Bacteria</taxon>
        <taxon>Bacillati</taxon>
        <taxon>Bacillota</taxon>
        <taxon>Bacilli</taxon>
        <taxon>Bacillales</taxon>
        <taxon>Staphylococcaceae</taxon>
        <taxon>Staphylococcus</taxon>
    </lineage>
</organism>
<dbReference type="InterPro" id="IPR007227">
    <property type="entry name" value="Cell_shape_determining_MreD"/>
</dbReference>
<comment type="similarity">
    <text evidence="2">Belongs to the MreD family.</text>
</comment>
<comment type="subcellular location">
    <subcellularLocation>
        <location evidence="1">Cell membrane</location>
        <topology evidence="1">Multi-pass membrane protein</topology>
    </subcellularLocation>
</comment>
<comment type="caution">
    <text evidence="8">The sequence shown here is derived from an EMBL/GenBank/DDBJ whole genome shotgun (WGS) entry which is preliminary data.</text>
</comment>
<dbReference type="Pfam" id="PF04093">
    <property type="entry name" value="MreD"/>
    <property type="match status" value="1"/>
</dbReference>
<dbReference type="GeneID" id="41073056"/>